<dbReference type="PANTHER" id="PTHR44196:SF1">
    <property type="entry name" value="DEHYDROGENASE_REDUCTASE SDR FAMILY MEMBER 7B"/>
    <property type="match status" value="1"/>
</dbReference>
<dbReference type="RefSeq" id="WP_100365666.1">
    <property type="nucleotide sequence ID" value="NZ_PGFF01000001.1"/>
</dbReference>
<dbReference type="GO" id="GO:0016491">
    <property type="term" value="F:oxidoreductase activity"/>
    <property type="evidence" value="ECO:0007669"/>
    <property type="project" value="UniProtKB-KW"/>
</dbReference>
<dbReference type="Proteomes" id="UP000228758">
    <property type="component" value="Unassembled WGS sequence"/>
</dbReference>
<keyword evidence="3" id="KW-0812">Transmembrane</keyword>
<protein>
    <submittedName>
        <fullName evidence="4">NADP-dependent 3-hydroxy acid dehydrogenase YdfG</fullName>
    </submittedName>
</protein>
<dbReference type="EMBL" id="PGFF01000001">
    <property type="protein sequence ID" value="PJJ73601.1"/>
    <property type="molecule type" value="Genomic_DNA"/>
</dbReference>
<dbReference type="PRINTS" id="PR00081">
    <property type="entry name" value="GDHRDH"/>
</dbReference>
<sequence>MDFVESVRLEDVRFPLRRRVAVVTGGAAGIGAAIAQSLHLAGAAVALIDKSRHDLRRTLDDMAGDGPAISLVADVRDRHTIDAARRRVHAELGEPDLVVVNAGVMFGGDLIDSDDHESSDMLAVNVGGMITTAREFLPGLRAAAEAGGPADLVLVGSIAGSIVFPGFAAYSATQAAIRQLARTLRAEESGSGVRVKHLEPGVTLTDLGARISSAEARREVDALRSFELPLTPDDVAHAVTFAASLPAHVNLAELTVIPTGHGRLGAV</sequence>
<keyword evidence="3" id="KW-0472">Membrane</keyword>
<keyword evidence="2" id="KW-0560">Oxidoreductase</keyword>
<organism evidence="4 5">
    <name type="scientific">Diaminobutyricimonas aerilata</name>
    <dbReference type="NCBI Taxonomy" id="1162967"/>
    <lineage>
        <taxon>Bacteria</taxon>
        <taxon>Bacillati</taxon>
        <taxon>Actinomycetota</taxon>
        <taxon>Actinomycetes</taxon>
        <taxon>Micrococcales</taxon>
        <taxon>Microbacteriaceae</taxon>
        <taxon>Diaminobutyricimonas</taxon>
    </lineage>
</organism>
<evidence type="ECO:0000256" key="3">
    <source>
        <dbReference type="SAM" id="Phobius"/>
    </source>
</evidence>
<dbReference type="PANTHER" id="PTHR44196">
    <property type="entry name" value="DEHYDROGENASE/REDUCTASE SDR FAMILY MEMBER 7B"/>
    <property type="match status" value="1"/>
</dbReference>
<dbReference type="SUPFAM" id="SSF51735">
    <property type="entry name" value="NAD(P)-binding Rossmann-fold domains"/>
    <property type="match status" value="1"/>
</dbReference>
<dbReference type="GO" id="GO:0016020">
    <property type="term" value="C:membrane"/>
    <property type="evidence" value="ECO:0007669"/>
    <property type="project" value="TreeGrafter"/>
</dbReference>
<comment type="caution">
    <text evidence="4">The sequence shown here is derived from an EMBL/GenBank/DDBJ whole genome shotgun (WGS) entry which is preliminary data.</text>
</comment>
<accession>A0A2M9CNY3</accession>
<keyword evidence="5" id="KW-1185">Reference proteome</keyword>
<dbReference type="Gene3D" id="3.40.50.720">
    <property type="entry name" value="NAD(P)-binding Rossmann-like Domain"/>
    <property type="match status" value="1"/>
</dbReference>
<feature type="transmembrane region" description="Helical" evidence="3">
    <location>
        <begin position="20"/>
        <end position="48"/>
    </location>
</feature>
<evidence type="ECO:0000256" key="2">
    <source>
        <dbReference type="ARBA" id="ARBA00023002"/>
    </source>
</evidence>
<gene>
    <name evidence="4" type="ORF">CLV46_3194</name>
</gene>
<keyword evidence="3" id="KW-1133">Transmembrane helix</keyword>
<proteinExistence type="inferred from homology"/>
<evidence type="ECO:0000313" key="4">
    <source>
        <dbReference type="EMBL" id="PJJ73601.1"/>
    </source>
</evidence>
<comment type="similarity">
    <text evidence="1">Belongs to the short-chain dehydrogenases/reductases (SDR) family.</text>
</comment>
<evidence type="ECO:0000313" key="5">
    <source>
        <dbReference type="Proteomes" id="UP000228758"/>
    </source>
</evidence>
<dbReference type="CDD" id="cd05233">
    <property type="entry name" value="SDR_c"/>
    <property type="match status" value="1"/>
</dbReference>
<dbReference type="Pfam" id="PF00106">
    <property type="entry name" value="adh_short"/>
    <property type="match status" value="1"/>
</dbReference>
<dbReference type="InterPro" id="IPR036291">
    <property type="entry name" value="NAD(P)-bd_dom_sf"/>
</dbReference>
<reference evidence="4 5" key="1">
    <citation type="submission" date="2017-11" db="EMBL/GenBank/DDBJ databases">
        <title>Genomic Encyclopedia of Archaeal and Bacterial Type Strains, Phase II (KMG-II): From Individual Species to Whole Genera.</title>
        <authorList>
            <person name="Goeker M."/>
        </authorList>
    </citation>
    <scope>NUCLEOTIDE SEQUENCE [LARGE SCALE GENOMIC DNA]</scope>
    <source>
        <strain evidence="4 5">DSM 27393</strain>
    </source>
</reference>
<dbReference type="AlphaFoldDB" id="A0A2M9CNY3"/>
<dbReference type="OrthoDB" id="9792003at2"/>
<evidence type="ECO:0000256" key="1">
    <source>
        <dbReference type="ARBA" id="ARBA00006484"/>
    </source>
</evidence>
<dbReference type="InterPro" id="IPR002347">
    <property type="entry name" value="SDR_fam"/>
</dbReference>
<name>A0A2M9CNY3_9MICO</name>